<dbReference type="HOGENOM" id="CLU_012949_0_2_1"/>
<dbReference type="PANTHER" id="PTHR48043">
    <property type="entry name" value="EG:EG0003.4 PROTEIN-RELATED"/>
    <property type="match status" value="1"/>
</dbReference>
<name>B4JG70_DROGR</name>
<dbReference type="InterPro" id="IPR002213">
    <property type="entry name" value="UDP_glucos_trans"/>
</dbReference>
<dbReference type="KEGG" id="dgr:6563454"/>
<gene>
    <name evidence="6" type="primary">Dgri\GH18166</name>
    <name evidence="6" type="ORF">Dgri_GH18166</name>
</gene>
<dbReference type="FunCoup" id="B4JG70">
    <property type="interactions" value="32"/>
</dbReference>
<organism evidence="7">
    <name type="scientific">Drosophila grimshawi</name>
    <name type="common">Hawaiian fruit fly</name>
    <name type="synonym">Idiomyia grimshawi</name>
    <dbReference type="NCBI Taxonomy" id="7222"/>
    <lineage>
        <taxon>Eukaryota</taxon>
        <taxon>Metazoa</taxon>
        <taxon>Ecdysozoa</taxon>
        <taxon>Arthropoda</taxon>
        <taxon>Hexapoda</taxon>
        <taxon>Insecta</taxon>
        <taxon>Pterygota</taxon>
        <taxon>Neoptera</taxon>
        <taxon>Endopterygota</taxon>
        <taxon>Diptera</taxon>
        <taxon>Brachycera</taxon>
        <taxon>Muscomorpha</taxon>
        <taxon>Ephydroidea</taxon>
        <taxon>Drosophilidae</taxon>
        <taxon>Drosophila</taxon>
        <taxon>Hawaiian Drosophila</taxon>
    </lineage>
</organism>
<evidence type="ECO:0000256" key="1">
    <source>
        <dbReference type="ARBA" id="ARBA00009995"/>
    </source>
</evidence>
<reference evidence="6 7" key="1">
    <citation type="journal article" date="2007" name="Nature">
        <title>Evolution of genes and genomes on the Drosophila phylogeny.</title>
        <authorList>
            <consortium name="Drosophila 12 Genomes Consortium"/>
            <person name="Clark A.G."/>
            <person name="Eisen M.B."/>
            <person name="Smith D.R."/>
            <person name="Bergman C.M."/>
            <person name="Oliver B."/>
            <person name="Markow T.A."/>
            <person name="Kaufman T.C."/>
            <person name="Kellis M."/>
            <person name="Gelbart W."/>
            <person name="Iyer V.N."/>
            <person name="Pollard D.A."/>
            <person name="Sackton T.B."/>
            <person name="Larracuente A.M."/>
            <person name="Singh N.D."/>
            <person name="Abad J.P."/>
            <person name="Abt D.N."/>
            <person name="Adryan B."/>
            <person name="Aguade M."/>
            <person name="Akashi H."/>
            <person name="Anderson W.W."/>
            <person name="Aquadro C.F."/>
            <person name="Ardell D.H."/>
            <person name="Arguello R."/>
            <person name="Artieri C.G."/>
            <person name="Barbash D.A."/>
            <person name="Barker D."/>
            <person name="Barsanti P."/>
            <person name="Batterham P."/>
            <person name="Batzoglou S."/>
            <person name="Begun D."/>
            <person name="Bhutkar A."/>
            <person name="Blanco E."/>
            <person name="Bosak S.A."/>
            <person name="Bradley R.K."/>
            <person name="Brand A.D."/>
            <person name="Brent M.R."/>
            <person name="Brooks A.N."/>
            <person name="Brown R.H."/>
            <person name="Butlin R.K."/>
            <person name="Caggese C."/>
            <person name="Calvi B.R."/>
            <person name="Bernardo de Carvalho A."/>
            <person name="Caspi A."/>
            <person name="Castrezana S."/>
            <person name="Celniker S.E."/>
            <person name="Chang J.L."/>
            <person name="Chapple C."/>
            <person name="Chatterji S."/>
            <person name="Chinwalla A."/>
            <person name="Civetta A."/>
            <person name="Clifton S.W."/>
            <person name="Comeron J.M."/>
            <person name="Costello J.C."/>
            <person name="Coyne J.A."/>
            <person name="Daub J."/>
            <person name="David R.G."/>
            <person name="Delcher A.L."/>
            <person name="Delehaunty K."/>
            <person name="Do C.B."/>
            <person name="Ebling H."/>
            <person name="Edwards K."/>
            <person name="Eickbush T."/>
            <person name="Evans J.D."/>
            <person name="Filipski A."/>
            <person name="Findeiss S."/>
            <person name="Freyhult E."/>
            <person name="Fulton L."/>
            <person name="Fulton R."/>
            <person name="Garcia A.C."/>
            <person name="Gardiner A."/>
            <person name="Garfield D.A."/>
            <person name="Garvin B.E."/>
            <person name="Gibson G."/>
            <person name="Gilbert D."/>
            <person name="Gnerre S."/>
            <person name="Godfrey J."/>
            <person name="Good R."/>
            <person name="Gotea V."/>
            <person name="Gravely B."/>
            <person name="Greenberg A.J."/>
            <person name="Griffiths-Jones S."/>
            <person name="Gross S."/>
            <person name="Guigo R."/>
            <person name="Gustafson E.A."/>
            <person name="Haerty W."/>
            <person name="Hahn M.W."/>
            <person name="Halligan D.L."/>
            <person name="Halpern A.L."/>
            <person name="Halter G.M."/>
            <person name="Han M.V."/>
            <person name="Heger A."/>
            <person name="Hillier L."/>
            <person name="Hinrichs A.S."/>
            <person name="Holmes I."/>
            <person name="Hoskins R.A."/>
            <person name="Hubisz M.J."/>
            <person name="Hultmark D."/>
            <person name="Huntley M.A."/>
            <person name="Jaffe D.B."/>
            <person name="Jagadeeshan S."/>
            <person name="Jeck W.R."/>
            <person name="Johnson J."/>
            <person name="Jones C.D."/>
            <person name="Jordan W.C."/>
            <person name="Karpen G.H."/>
            <person name="Kataoka E."/>
            <person name="Keightley P.D."/>
            <person name="Kheradpour P."/>
            <person name="Kirkness E.F."/>
            <person name="Koerich L.B."/>
            <person name="Kristiansen K."/>
            <person name="Kudrna D."/>
            <person name="Kulathinal R.J."/>
            <person name="Kumar S."/>
            <person name="Kwok R."/>
            <person name="Lander E."/>
            <person name="Langley C.H."/>
            <person name="Lapoint R."/>
            <person name="Lazzaro B.P."/>
            <person name="Lee S.J."/>
            <person name="Levesque L."/>
            <person name="Li R."/>
            <person name="Lin C.F."/>
            <person name="Lin M.F."/>
            <person name="Lindblad-Toh K."/>
            <person name="Llopart A."/>
            <person name="Long M."/>
            <person name="Low L."/>
            <person name="Lozovsky E."/>
            <person name="Lu J."/>
            <person name="Luo M."/>
            <person name="Machado C.A."/>
            <person name="Makalowski W."/>
            <person name="Marzo M."/>
            <person name="Matsuda M."/>
            <person name="Matzkin L."/>
            <person name="McAllister B."/>
            <person name="McBride C.S."/>
            <person name="McKernan B."/>
            <person name="McKernan K."/>
            <person name="Mendez-Lago M."/>
            <person name="Minx P."/>
            <person name="Mollenhauer M.U."/>
            <person name="Montooth K."/>
            <person name="Mount S.M."/>
            <person name="Mu X."/>
            <person name="Myers E."/>
            <person name="Negre B."/>
            <person name="Newfeld S."/>
            <person name="Nielsen R."/>
            <person name="Noor M.A."/>
            <person name="O'Grady P."/>
            <person name="Pachter L."/>
            <person name="Papaceit M."/>
            <person name="Parisi M.J."/>
            <person name="Parisi M."/>
            <person name="Parts L."/>
            <person name="Pedersen J.S."/>
            <person name="Pesole G."/>
            <person name="Phillippy A.M."/>
            <person name="Ponting C.P."/>
            <person name="Pop M."/>
            <person name="Porcelli D."/>
            <person name="Powell J.R."/>
            <person name="Prohaska S."/>
            <person name="Pruitt K."/>
            <person name="Puig M."/>
            <person name="Quesneville H."/>
            <person name="Ram K.R."/>
            <person name="Rand D."/>
            <person name="Rasmussen M.D."/>
            <person name="Reed L.K."/>
            <person name="Reenan R."/>
            <person name="Reily A."/>
            <person name="Remington K.A."/>
            <person name="Rieger T.T."/>
            <person name="Ritchie M.G."/>
            <person name="Robin C."/>
            <person name="Rogers Y.H."/>
            <person name="Rohde C."/>
            <person name="Rozas J."/>
            <person name="Rubenfield M.J."/>
            <person name="Ruiz A."/>
            <person name="Russo S."/>
            <person name="Salzberg S.L."/>
            <person name="Sanchez-Gracia A."/>
            <person name="Saranga D.J."/>
            <person name="Sato H."/>
            <person name="Schaeffer S.W."/>
            <person name="Schatz M.C."/>
            <person name="Schlenke T."/>
            <person name="Schwartz R."/>
            <person name="Segarra C."/>
            <person name="Singh R.S."/>
            <person name="Sirot L."/>
            <person name="Sirota M."/>
            <person name="Sisneros N.B."/>
            <person name="Smith C.D."/>
            <person name="Smith T.F."/>
            <person name="Spieth J."/>
            <person name="Stage D.E."/>
            <person name="Stark A."/>
            <person name="Stephan W."/>
            <person name="Strausberg R.L."/>
            <person name="Strempel S."/>
            <person name="Sturgill D."/>
            <person name="Sutton G."/>
            <person name="Sutton G.G."/>
            <person name="Tao W."/>
            <person name="Teichmann S."/>
            <person name="Tobari Y.N."/>
            <person name="Tomimura Y."/>
            <person name="Tsolas J.M."/>
            <person name="Valente V.L."/>
            <person name="Venter E."/>
            <person name="Venter J.C."/>
            <person name="Vicario S."/>
            <person name="Vieira F.G."/>
            <person name="Vilella A.J."/>
            <person name="Villasante A."/>
            <person name="Walenz B."/>
            <person name="Wang J."/>
            <person name="Wasserman M."/>
            <person name="Watts T."/>
            <person name="Wilson D."/>
            <person name="Wilson R.K."/>
            <person name="Wing R.A."/>
            <person name="Wolfner M.F."/>
            <person name="Wong A."/>
            <person name="Wong G.K."/>
            <person name="Wu C.I."/>
            <person name="Wu G."/>
            <person name="Yamamoto D."/>
            <person name="Yang H.P."/>
            <person name="Yang S.P."/>
            <person name="Yorke J.A."/>
            <person name="Yoshida K."/>
            <person name="Zdobnov E."/>
            <person name="Zhang P."/>
            <person name="Zhang Y."/>
            <person name="Zimin A.V."/>
            <person name="Baldwin J."/>
            <person name="Abdouelleil A."/>
            <person name="Abdulkadir J."/>
            <person name="Abebe A."/>
            <person name="Abera B."/>
            <person name="Abreu J."/>
            <person name="Acer S.C."/>
            <person name="Aftuck L."/>
            <person name="Alexander A."/>
            <person name="An P."/>
            <person name="Anderson E."/>
            <person name="Anderson S."/>
            <person name="Arachi H."/>
            <person name="Azer M."/>
            <person name="Bachantsang P."/>
            <person name="Barry A."/>
            <person name="Bayul T."/>
            <person name="Berlin A."/>
            <person name="Bessette D."/>
            <person name="Bloom T."/>
            <person name="Blye J."/>
            <person name="Boguslavskiy L."/>
            <person name="Bonnet C."/>
            <person name="Boukhgalter B."/>
            <person name="Bourzgui I."/>
            <person name="Brown A."/>
            <person name="Cahill P."/>
            <person name="Channer S."/>
            <person name="Cheshatsang Y."/>
            <person name="Chuda L."/>
            <person name="Citroen M."/>
            <person name="Collymore A."/>
            <person name="Cooke P."/>
            <person name="Costello M."/>
            <person name="D'Aco K."/>
            <person name="Daza R."/>
            <person name="De Haan G."/>
            <person name="DeGray S."/>
            <person name="DeMaso C."/>
            <person name="Dhargay N."/>
            <person name="Dooley K."/>
            <person name="Dooley E."/>
            <person name="Doricent M."/>
            <person name="Dorje P."/>
            <person name="Dorjee K."/>
            <person name="Dupes A."/>
            <person name="Elong R."/>
            <person name="Falk J."/>
            <person name="Farina A."/>
            <person name="Faro S."/>
            <person name="Ferguson D."/>
            <person name="Fisher S."/>
            <person name="Foley C.D."/>
            <person name="Franke A."/>
            <person name="Friedrich D."/>
            <person name="Gadbois L."/>
            <person name="Gearin G."/>
            <person name="Gearin C.R."/>
            <person name="Giannoukos G."/>
            <person name="Goode T."/>
            <person name="Graham J."/>
            <person name="Grandbois E."/>
            <person name="Grewal S."/>
            <person name="Gyaltsen K."/>
            <person name="Hafez N."/>
            <person name="Hagos B."/>
            <person name="Hall J."/>
            <person name="Henson C."/>
            <person name="Hollinger A."/>
            <person name="Honan T."/>
            <person name="Huard M.D."/>
            <person name="Hughes L."/>
            <person name="Hurhula B."/>
            <person name="Husby M.E."/>
            <person name="Kamat A."/>
            <person name="Kanga B."/>
            <person name="Kashin S."/>
            <person name="Khazanovich D."/>
            <person name="Kisner P."/>
            <person name="Lance K."/>
            <person name="Lara M."/>
            <person name="Lee W."/>
            <person name="Lennon N."/>
            <person name="Letendre F."/>
            <person name="LeVine R."/>
            <person name="Lipovsky A."/>
            <person name="Liu X."/>
            <person name="Liu J."/>
            <person name="Liu S."/>
            <person name="Lokyitsang T."/>
            <person name="Lokyitsang Y."/>
            <person name="Lubonja R."/>
            <person name="Lui A."/>
            <person name="MacDonald P."/>
            <person name="Magnisalis V."/>
            <person name="Maru K."/>
            <person name="Matthews C."/>
            <person name="McCusker W."/>
            <person name="McDonough S."/>
            <person name="Mehta T."/>
            <person name="Meldrim J."/>
            <person name="Meneus L."/>
            <person name="Mihai O."/>
            <person name="Mihalev A."/>
            <person name="Mihova T."/>
            <person name="Mittelman R."/>
            <person name="Mlenga V."/>
            <person name="Montmayeur A."/>
            <person name="Mulrain L."/>
            <person name="Navidi A."/>
            <person name="Naylor J."/>
            <person name="Negash T."/>
            <person name="Nguyen T."/>
            <person name="Nguyen N."/>
            <person name="Nicol R."/>
            <person name="Norbu C."/>
            <person name="Norbu N."/>
            <person name="Novod N."/>
            <person name="O'Neill B."/>
            <person name="Osman S."/>
            <person name="Markiewicz E."/>
            <person name="Oyono O.L."/>
            <person name="Patti C."/>
            <person name="Phunkhang P."/>
            <person name="Pierre F."/>
            <person name="Priest M."/>
            <person name="Raghuraman S."/>
            <person name="Rege F."/>
            <person name="Reyes R."/>
            <person name="Rise C."/>
            <person name="Rogov P."/>
            <person name="Ross K."/>
            <person name="Ryan E."/>
            <person name="Settipalli S."/>
            <person name="Shea T."/>
            <person name="Sherpa N."/>
            <person name="Shi L."/>
            <person name="Shih D."/>
            <person name="Sparrow T."/>
            <person name="Spaulding J."/>
            <person name="Stalker J."/>
            <person name="Stange-Thomann N."/>
            <person name="Stavropoulos S."/>
            <person name="Stone C."/>
            <person name="Strader C."/>
            <person name="Tesfaye S."/>
            <person name="Thomson T."/>
            <person name="Thoulutsang Y."/>
            <person name="Thoulutsang D."/>
            <person name="Topham K."/>
            <person name="Topping I."/>
            <person name="Tsamla T."/>
            <person name="Vassiliev H."/>
            <person name="Vo A."/>
            <person name="Wangchuk T."/>
            <person name="Wangdi T."/>
            <person name="Weiand M."/>
            <person name="Wilkinson J."/>
            <person name="Wilson A."/>
            <person name="Yadav S."/>
            <person name="Young G."/>
            <person name="Yu Q."/>
            <person name="Zembek L."/>
            <person name="Zhong D."/>
            <person name="Zimmer A."/>
            <person name="Zwirko Z."/>
            <person name="Jaffe D.B."/>
            <person name="Alvarez P."/>
            <person name="Brockman W."/>
            <person name="Butler J."/>
            <person name="Chin C."/>
            <person name="Gnerre S."/>
            <person name="Grabherr M."/>
            <person name="Kleber M."/>
            <person name="Mauceli E."/>
            <person name="MacCallum I."/>
        </authorList>
    </citation>
    <scope>NUCLEOTIDE SEQUENCE [LARGE SCALE GENOMIC DNA]</scope>
    <source>
        <strain evidence="7">Tucson 15287-2541.00</strain>
    </source>
</reference>
<keyword evidence="2 4" id="KW-0328">Glycosyltransferase</keyword>
<proteinExistence type="inferred from homology"/>
<evidence type="ECO:0000256" key="2">
    <source>
        <dbReference type="ARBA" id="ARBA00022676"/>
    </source>
</evidence>
<keyword evidence="7" id="KW-1185">Reference proteome</keyword>
<dbReference type="GO" id="GO:0016020">
    <property type="term" value="C:membrane"/>
    <property type="evidence" value="ECO:0007669"/>
    <property type="project" value="UniProtKB-SubCell"/>
</dbReference>
<dbReference type="FunFam" id="3.40.50.2000:FF:000050">
    <property type="entry name" value="UDP-glucuronosyltransferase"/>
    <property type="match status" value="1"/>
</dbReference>
<dbReference type="InParanoid" id="B4JG70"/>
<evidence type="ECO:0000256" key="5">
    <source>
        <dbReference type="RuleBase" id="RU362059"/>
    </source>
</evidence>
<feature type="signal peptide" evidence="5">
    <location>
        <begin position="1"/>
        <end position="19"/>
    </location>
</feature>
<accession>B4JG70</accession>
<dbReference type="FunFam" id="3.40.50.2000:FF:000144">
    <property type="entry name" value="UDP-glucuronosyltransferase"/>
    <property type="match status" value="1"/>
</dbReference>
<dbReference type="SMR" id="B4JG70"/>
<dbReference type="EC" id="2.4.1.17" evidence="5"/>
<dbReference type="OrthoDB" id="5835829at2759"/>
<dbReference type="OMA" id="IARESMF"/>
<dbReference type="EMBL" id="CH916369">
    <property type="protein sequence ID" value="EDV93637.1"/>
    <property type="molecule type" value="Genomic_DNA"/>
</dbReference>
<dbReference type="PhylomeDB" id="B4JG70"/>
<dbReference type="Pfam" id="PF00201">
    <property type="entry name" value="UDPGT"/>
    <property type="match status" value="1"/>
</dbReference>
<keyword evidence="5" id="KW-0732">Signal</keyword>
<comment type="catalytic activity">
    <reaction evidence="5">
        <text>glucuronate acceptor + UDP-alpha-D-glucuronate = acceptor beta-D-glucuronoside + UDP + H(+)</text>
        <dbReference type="Rhea" id="RHEA:21032"/>
        <dbReference type="ChEBI" id="CHEBI:15378"/>
        <dbReference type="ChEBI" id="CHEBI:58052"/>
        <dbReference type="ChEBI" id="CHEBI:58223"/>
        <dbReference type="ChEBI" id="CHEBI:132367"/>
        <dbReference type="ChEBI" id="CHEBI:132368"/>
        <dbReference type="EC" id="2.4.1.17"/>
    </reaction>
</comment>
<evidence type="ECO:0000256" key="4">
    <source>
        <dbReference type="RuleBase" id="RU003718"/>
    </source>
</evidence>
<dbReference type="PROSITE" id="PS00375">
    <property type="entry name" value="UDPGT"/>
    <property type="match status" value="1"/>
</dbReference>
<keyword evidence="5" id="KW-1133">Transmembrane helix</keyword>
<dbReference type="GO" id="GO:0015020">
    <property type="term" value="F:glucuronosyltransferase activity"/>
    <property type="evidence" value="ECO:0007669"/>
    <property type="project" value="UniProtKB-EC"/>
</dbReference>
<keyword evidence="3 4" id="KW-0808">Transferase</keyword>
<dbReference type="PANTHER" id="PTHR48043:SF159">
    <property type="entry name" value="EG:EG0003.4 PROTEIN-RELATED"/>
    <property type="match status" value="1"/>
</dbReference>
<dbReference type="Proteomes" id="UP000001070">
    <property type="component" value="Unassembled WGS sequence"/>
</dbReference>
<dbReference type="InterPro" id="IPR050271">
    <property type="entry name" value="UDP-glycosyltransferase"/>
</dbReference>
<comment type="similarity">
    <text evidence="1 4">Belongs to the UDP-glycosyltransferase family.</text>
</comment>
<dbReference type="InterPro" id="IPR035595">
    <property type="entry name" value="UDP_glycos_trans_CS"/>
</dbReference>
<comment type="subcellular location">
    <subcellularLocation>
        <location evidence="5">Membrane</location>
        <topology evidence="5">Single-pass membrane protein</topology>
    </subcellularLocation>
</comment>
<keyword evidence="5" id="KW-0472">Membrane</keyword>
<evidence type="ECO:0000256" key="3">
    <source>
        <dbReference type="ARBA" id="ARBA00022679"/>
    </source>
</evidence>
<protein>
    <recommendedName>
        <fullName evidence="5">UDP-glucuronosyltransferase</fullName>
        <ecNumber evidence="5">2.4.1.17</ecNumber>
    </recommendedName>
</protein>
<dbReference type="Gene3D" id="3.40.50.2000">
    <property type="entry name" value="Glycogen Phosphorylase B"/>
    <property type="match status" value="2"/>
</dbReference>
<sequence length="518" mass="59027">MNLLHLCLILLAYLCHVWGYSYLMISHSAAKSHFYVGQALAKGLVAAGHEVTVISTFPQNNPLKNYVDVSTPNTFAAMAVHKNNILDIAKIPVFFRLPALHGMGLSLTQSLLEEHSVQSLLSQNRTFDAVICEVFMNEAHFGFAEHFNAPLITFSTLGASPWTTDLVGSPSPPSYVPHFLLQFGDHMNFFERAHNLLFILYQGAYEQYVYLPKQEQLYKKYFPNNKQNFYDMRKNTALVLLNNHVSLGFPRPYAPNMIEVGGMHINRKCQQLPLDIEDFINGAQHGVIYFSLGSYIKSSSLPLEMREALVETLRNLKQRVLWKFEEPNLPGKPDNVFISDWFPQDDILAHEKVILFITHGGLLSTTESIYHGKPVLGIPFFGDQFMNMARAQQSGYGLTLRFTELTAETFKNSINKLLSDPSYTQKVHDMSVRFRDQHETPLERAVYWVEHVTRQKGARYLRSASQDLNFIQYYNLDVLIMIVGGLGFVIFTFIYLLMALIKVITKKIGGKPKKAKRN</sequence>
<dbReference type="SUPFAM" id="SSF53756">
    <property type="entry name" value="UDP-Glycosyltransferase/glycogen phosphorylase"/>
    <property type="match status" value="1"/>
</dbReference>
<feature type="transmembrane region" description="Helical" evidence="5">
    <location>
        <begin position="478"/>
        <end position="504"/>
    </location>
</feature>
<dbReference type="eggNOG" id="KOG1192">
    <property type="taxonomic scope" value="Eukaryota"/>
</dbReference>
<evidence type="ECO:0000313" key="7">
    <source>
        <dbReference type="Proteomes" id="UP000001070"/>
    </source>
</evidence>
<feature type="chain" id="PRO_5005123188" description="UDP-glucuronosyltransferase" evidence="5">
    <location>
        <begin position="20"/>
        <end position="518"/>
    </location>
</feature>
<evidence type="ECO:0000313" key="6">
    <source>
        <dbReference type="EMBL" id="EDV93637.1"/>
    </source>
</evidence>
<dbReference type="AlphaFoldDB" id="B4JG70"/>
<keyword evidence="5" id="KW-0812">Transmembrane</keyword>
<dbReference type="CDD" id="cd03784">
    <property type="entry name" value="GT1_Gtf-like"/>
    <property type="match status" value="1"/>
</dbReference>